<keyword evidence="2" id="KW-1185">Reference proteome</keyword>
<reference evidence="1" key="1">
    <citation type="journal article" date="2023" name="Mol. Biol. Evol.">
        <title>Third-Generation Sequencing Reveals the Adaptive Role of the Epigenome in Three Deep-Sea Polychaetes.</title>
        <authorList>
            <person name="Perez M."/>
            <person name="Aroh O."/>
            <person name="Sun Y."/>
            <person name="Lan Y."/>
            <person name="Juniper S.K."/>
            <person name="Young C.R."/>
            <person name="Angers B."/>
            <person name="Qian P.Y."/>
        </authorList>
    </citation>
    <scope>NUCLEOTIDE SEQUENCE</scope>
    <source>
        <strain evidence="1">R07B-5</strain>
    </source>
</reference>
<evidence type="ECO:0000313" key="2">
    <source>
        <dbReference type="Proteomes" id="UP001209878"/>
    </source>
</evidence>
<comment type="caution">
    <text evidence="1">The sequence shown here is derived from an EMBL/GenBank/DDBJ whole genome shotgun (WGS) entry which is preliminary data.</text>
</comment>
<sequence>MLKLSTLQVYKYLYYTLSQYQILISQHRHLYWSFVIKPSNWCCHQTTNKQNNLPKLNTGHVALLTVGYISMGVLRKLNFESKIIQLVSQSIHIVFIQRNR</sequence>
<accession>A0AAD9NRM6</accession>
<dbReference type="EMBL" id="JAODUO010000452">
    <property type="protein sequence ID" value="KAK2180247.1"/>
    <property type="molecule type" value="Genomic_DNA"/>
</dbReference>
<name>A0AAD9NRM6_RIDPI</name>
<proteinExistence type="predicted"/>
<protein>
    <submittedName>
        <fullName evidence="1">Uncharacterized protein</fullName>
    </submittedName>
</protein>
<organism evidence="1 2">
    <name type="scientific">Ridgeia piscesae</name>
    <name type="common">Tubeworm</name>
    <dbReference type="NCBI Taxonomy" id="27915"/>
    <lineage>
        <taxon>Eukaryota</taxon>
        <taxon>Metazoa</taxon>
        <taxon>Spiralia</taxon>
        <taxon>Lophotrochozoa</taxon>
        <taxon>Annelida</taxon>
        <taxon>Polychaeta</taxon>
        <taxon>Sedentaria</taxon>
        <taxon>Canalipalpata</taxon>
        <taxon>Sabellida</taxon>
        <taxon>Siboglinidae</taxon>
        <taxon>Ridgeia</taxon>
    </lineage>
</organism>
<dbReference type="Proteomes" id="UP001209878">
    <property type="component" value="Unassembled WGS sequence"/>
</dbReference>
<gene>
    <name evidence="1" type="ORF">NP493_452g03008</name>
</gene>
<dbReference type="AlphaFoldDB" id="A0AAD9NRM6"/>
<evidence type="ECO:0000313" key="1">
    <source>
        <dbReference type="EMBL" id="KAK2180247.1"/>
    </source>
</evidence>